<comment type="caution">
    <text evidence="2">The sequence shown here is derived from an EMBL/GenBank/DDBJ whole genome shotgun (WGS) entry which is preliminary data.</text>
</comment>
<evidence type="ECO:0000256" key="1">
    <source>
        <dbReference type="SAM" id="Coils"/>
    </source>
</evidence>
<evidence type="ECO:0000313" key="2">
    <source>
        <dbReference type="EMBL" id="KEZ22523.1"/>
    </source>
</evidence>
<dbReference type="OrthoDB" id="403891at2"/>
<feature type="coiled-coil region" evidence="1">
    <location>
        <begin position="1598"/>
        <end position="1667"/>
    </location>
</feature>
<sequence>MKKEQVMSKKKTSLKLWHKTVITLASFAIATGIVFAALYGATKKSKEIYGTINQTPVSQLNNAIDLNNPQIYFYHLNPDEALASVQLKNGKYTIVYKNKDYQYHAFLDLIFNEKNKLPNLVVQYGSFKFVNEYPEAVEMDEFIRFADWFIKNVAWGADILSLKTFSIVRGVSIAGSSITLGAHANSQKELTEIKFYPDSFFGSMPIFSTSGGRSQYDDSLTYPLNKKVITKQEVQRYLDNVKYMNIRANDNTEQSSKLSFRNLSFAHLLKDKKLFTYQLGAFVIPIHAQKQVDAYNKLLKLVSTLPENERFNVEFSKVIPSRITNIQTRSSLTNNEPSGINIFFDTGFSSTINETDFKPITLFALDELEAVTKASFVSFKDFYNINQYLNKQIFVYDIESKYPKFFETAIQARDSVPNFDASKLKLYNFSSFSVANKKMTIDFVQPKNLDPNEVIHVVNFDALDESNELFESFKSFKQALGYKNVVKPYTIKLISEEKDANNKTIEYFEIYNEAYQNLLEAVHRYRPTVLKEINGYHIKKVINDDGELTYQVVNGKYKGLDPNDRIPFIAMMYLSDPNFKGISFDFLRYVGAHEYGHHLTLENAQNVSSDTSPSLVGGLSLLGGANILSYFHTDVLRNYLKARSTIDFTKVDVNQKPNKNGSYTRFNWVDQNNKKIDETLDDVWGSVDKTNLQGVIENKRRRFVQDFSTLKEAAEKRGVRISDLFIMNSYDTESGTLNPLIIGKAKYMVFKPDGSYEFKTASVDNIKNVFKDGMGRPIQFDDDNKPKVVEYSLDGKRINKVLIHDKFNQPIINVQLNKNLTEQEKEYVEKRVTQIQNDILKLVDVNYFNSGWNNRGFSVTSLGIEPKLSIVAQNRHTDQTLFDTNGNFSQNLKVWKEFIENRDKKQFNTNNVNSQTNRVGYYADLLASVQKNTPVTNFRAQVVNILQQSKRNNNALLSTSAFGNDLKNDLTVLRVQNEKKEFDNYTQYIVNPAQPLSNLDDLGKNTFFNIMGVKMLFEPPHRRLFNQLVQTRNTPNPNNKYWFLDENKKAFTTPIDETNRRKEYYSMAMKPNTLRSDFSANLFDAFNDQYLIDYVDDNNQTIKVLNFYAVEDFLAFHSLDFTKLKPTEVNNKTVWNWDIDYVKTKFNLDLFKQRYLNAVSSRQISEQAANELKALVATEQQVANMVMARFKDQQLDFYYVNSSIEDNFSNLLSIFEKRIGAAELDLSNYKNKNPDKKKFEYTAAELYDVIKKFYNDNNLDLKSLRLQDLYYLLANYGWLNYDTYQLNFDSLGQDNGIVKFNYKKPGPTQDVVDYNSSRAETSINDIFGDYVYNFPENLTRDYVQITYVPNTKDFGNLVNYLTNVNEANTGLEYVLDGSKTEQWKTGLIDFADILNHSRAIINDFSKERIERIINRDFDKEVLANNQEYLELVNNFKEIETNYQAKWSQNIKTLTDLRAQRTAELEKIAKYRSEQKNYMLPDKVKDLRALKGNVNQQEMYGLLLAKIENEENERNLSSIKEQLSAIVRENDRSRAFINDFKQQILNNQAQKSPLFDYYYQKTKELLESDPDSGIVYIDSQPYRSIKYIERTIRSINNRLVFLESEIAKNNELIKQYEALKKESGYKDGVYQPKVDEYNQLISASETKIKQIEAQINQLNTNKDFNTDREEYEAFKFTYDKNLEGLVNRLKNEYRTNLVGQLGISLSAGNDSYRSWRAFNSNYIGKLNTFNNGFFKDRWLRDELNWGLYDDQGKSVIDDKISILELDNKTKVKDRARAFWIYLLRSKGIGARTITGIWRDRQKDALTFWGYAKLSLLDKIDQIAFRDLKTNEIKYLKVHKDTTKNPQNYNNLFYLTKQADIKSKKTLADEGYGAWMSDYAFMAKYANTLLSVNNDYEMYFVDANKNRVDGLTLGDINGLAENGKTVAQAPVKITKQQIDNQEKTVISISPQFNAQ</sequence>
<proteinExistence type="predicted"/>
<reference evidence="2 3" key="1">
    <citation type="submission" date="2014-02" db="EMBL/GenBank/DDBJ databases">
        <title>Genome sequence of Ureaplasma diversum strain 246.</title>
        <authorList>
            <person name="Sirand-Pugnet P."/>
            <person name="Breton M."/>
            <person name="Dordet-Frisoni E."/>
            <person name="Baranowski E."/>
            <person name="Barre A."/>
            <person name="Couture C."/>
            <person name="Dupuy V."/>
            <person name="Gaurivaud P."/>
            <person name="Jacob D."/>
            <person name="Lemaitre C."/>
            <person name="Manso-Silvan L."/>
            <person name="Nikolski M."/>
            <person name="Nouvel L.-X."/>
            <person name="Poumarat F."/>
            <person name="Tardy F."/>
            <person name="Thebault P."/>
            <person name="Theil S."/>
            <person name="Citti C."/>
            <person name="Thiaucourt F."/>
            <person name="Blanchard A."/>
        </authorList>
    </citation>
    <scope>NUCLEOTIDE SEQUENCE [LARGE SCALE GENOMIC DNA]</scope>
    <source>
        <strain evidence="2 3">NCTC 246</strain>
    </source>
</reference>
<evidence type="ECO:0000313" key="3">
    <source>
        <dbReference type="Proteomes" id="UP000028537"/>
    </source>
</evidence>
<organism evidence="2 3">
    <name type="scientific">Ureaplasma diversum NCTC 246</name>
    <dbReference type="NCBI Taxonomy" id="1188241"/>
    <lineage>
        <taxon>Bacteria</taxon>
        <taxon>Bacillati</taxon>
        <taxon>Mycoplasmatota</taxon>
        <taxon>Mycoplasmoidales</taxon>
        <taxon>Mycoplasmoidaceae</taxon>
        <taxon>Ureaplasma</taxon>
    </lineage>
</organism>
<dbReference type="Proteomes" id="UP000028537">
    <property type="component" value="Unassembled WGS sequence"/>
</dbReference>
<protein>
    <recommendedName>
        <fullName evidence="4">PDxFFG protein</fullName>
    </recommendedName>
</protein>
<dbReference type="NCBIfam" id="NF012210">
    <property type="entry name" value="PDxFFG"/>
    <property type="match status" value="1"/>
</dbReference>
<keyword evidence="3" id="KW-1185">Reference proteome</keyword>
<keyword evidence="1" id="KW-0175">Coiled coil</keyword>
<dbReference type="EMBL" id="JFDP01000071">
    <property type="protein sequence ID" value="KEZ22523.1"/>
    <property type="molecule type" value="Genomic_DNA"/>
</dbReference>
<dbReference type="eggNOG" id="ENOG5033R76">
    <property type="taxonomic scope" value="Bacteria"/>
</dbReference>
<feature type="coiled-coil region" evidence="1">
    <location>
        <begin position="1501"/>
        <end position="1528"/>
    </location>
</feature>
<name>A0A084EX31_9BACT</name>
<evidence type="ECO:0008006" key="4">
    <source>
        <dbReference type="Google" id="ProtNLM"/>
    </source>
</evidence>
<gene>
    <name evidence="2" type="ORF">UDIV_5830</name>
</gene>
<accession>A0A084EX31</accession>